<dbReference type="Pfam" id="PF13041">
    <property type="entry name" value="PPR_2"/>
    <property type="match status" value="1"/>
</dbReference>
<comment type="similarity">
    <text evidence="1">Belongs to the PPR family. PCMP-H subfamily.</text>
</comment>
<organism evidence="4 5">
    <name type="scientific">Daucus carota subsp. sativus</name>
    <name type="common">Carrot</name>
    <dbReference type="NCBI Taxonomy" id="79200"/>
    <lineage>
        <taxon>Eukaryota</taxon>
        <taxon>Viridiplantae</taxon>
        <taxon>Streptophyta</taxon>
        <taxon>Embryophyta</taxon>
        <taxon>Tracheophyta</taxon>
        <taxon>Spermatophyta</taxon>
        <taxon>Magnoliopsida</taxon>
        <taxon>eudicotyledons</taxon>
        <taxon>Gunneridae</taxon>
        <taxon>Pentapetalae</taxon>
        <taxon>asterids</taxon>
        <taxon>campanulids</taxon>
        <taxon>Apiales</taxon>
        <taxon>Apiaceae</taxon>
        <taxon>Apioideae</taxon>
        <taxon>Scandiceae</taxon>
        <taxon>Daucinae</taxon>
        <taxon>Daucus</taxon>
        <taxon>Daucus sect. Daucus</taxon>
    </lineage>
</organism>
<feature type="repeat" description="PPR" evidence="3">
    <location>
        <begin position="396"/>
        <end position="430"/>
    </location>
</feature>
<keyword evidence="5" id="KW-1185">Reference proteome</keyword>
<dbReference type="GO" id="GO:0009451">
    <property type="term" value="P:RNA modification"/>
    <property type="evidence" value="ECO:0007669"/>
    <property type="project" value="InterPro"/>
</dbReference>
<name>A0AAF1AJV2_DAUCS</name>
<dbReference type="GO" id="GO:0003729">
    <property type="term" value="F:mRNA binding"/>
    <property type="evidence" value="ECO:0007669"/>
    <property type="project" value="UniProtKB-ARBA"/>
</dbReference>
<protein>
    <submittedName>
        <fullName evidence="4">Uncharacterized protein</fullName>
    </submittedName>
</protein>
<evidence type="ECO:0000256" key="3">
    <source>
        <dbReference type="PROSITE-ProRule" id="PRU00708"/>
    </source>
</evidence>
<feature type="repeat" description="PPR" evidence="3">
    <location>
        <begin position="365"/>
        <end position="395"/>
    </location>
</feature>
<dbReference type="PROSITE" id="PS51375">
    <property type="entry name" value="PPR"/>
    <property type="match status" value="6"/>
</dbReference>
<proteinExistence type="inferred from homology"/>
<dbReference type="PANTHER" id="PTHR47926:SF374">
    <property type="entry name" value="PENTATRICOPEPTIDE REPEAT-CONTAINING PROTEIN"/>
    <property type="match status" value="1"/>
</dbReference>
<dbReference type="Pfam" id="PF01535">
    <property type="entry name" value="PPR"/>
    <property type="match status" value="6"/>
</dbReference>
<dbReference type="NCBIfam" id="TIGR00756">
    <property type="entry name" value="PPR"/>
    <property type="match status" value="3"/>
</dbReference>
<dbReference type="SUPFAM" id="SSF48452">
    <property type="entry name" value="TPR-like"/>
    <property type="match status" value="1"/>
</dbReference>
<feature type="repeat" description="PPR" evidence="3">
    <location>
        <begin position="194"/>
        <end position="228"/>
    </location>
</feature>
<dbReference type="PANTHER" id="PTHR47926">
    <property type="entry name" value="PENTATRICOPEPTIDE REPEAT-CONTAINING PROTEIN"/>
    <property type="match status" value="1"/>
</dbReference>
<reference evidence="4" key="1">
    <citation type="journal article" date="2016" name="Nat. Genet.">
        <title>A high-quality carrot genome assembly provides new insights into carotenoid accumulation and asterid genome evolution.</title>
        <authorList>
            <person name="Iorizzo M."/>
            <person name="Ellison S."/>
            <person name="Senalik D."/>
            <person name="Zeng P."/>
            <person name="Satapoomin P."/>
            <person name="Huang J."/>
            <person name="Bowman M."/>
            <person name="Iovene M."/>
            <person name="Sanseverino W."/>
            <person name="Cavagnaro P."/>
            <person name="Yildiz M."/>
            <person name="Macko-Podgorni A."/>
            <person name="Moranska E."/>
            <person name="Grzebelus E."/>
            <person name="Grzebelus D."/>
            <person name="Ashrafi H."/>
            <person name="Zheng Z."/>
            <person name="Cheng S."/>
            <person name="Spooner D."/>
            <person name="Van Deynze A."/>
            <person name="Simon P."/>
        </authorList>
    </citation>
    <scope>NUCLEOTIDE SEQUENCE</scope>
    <source>
        <tissue evidence="4">Leaf</tissue>
    </source>
</reference>
<gene>
    <name evidence="4" type="ORF">DCAR_0101968</name>
</gene>
<dbReference type="InterPro" id="IPR011990">
    <property type="entry name" value="TPR-like_helical_dom_sf"/>
</dbReference>
<sequence>MNSRWVFQNLKQRNVPNWLSYVLNNHVDISYLLSICGREARLHLGSSIHASLIKSPEHHTHLHISNSLLFMYSKCDRLDDAAKLFDEMPVRDAVSWNSMISGFLACGELDTGFGYFRKVFQLGVCCFDQATLTTILSKCSDPDVVSVTRMIHAIVFLCGYESGISVGNALITSYFHCGCLNSGRQVFNEMGEKNVISWTAVISGLAKNQLCEESLNLFVDMRMGSVEPNYLTYLSSLLACSGLQAHKEGSQIHGIVWKLGFQSDLCIESALMDMYSKCGYIEEALQIFNSAKILDEVSMTVILVAFAQNGYEDQAVHIFVKMVKSGVKIDPNMVSAVLGVFGIDTSLALGQQIHSLIIKRNFDANIFVSNGLINMYSKCGDLEESIKVFDQMPQRNSITWNSMIAAFARHGNGYEALKFYEEMRLEGAEPTDITFLSLLHVCSHIGLVEKGMEFLVSMESLYGLSPRMEHYACVVDMLGRAGRLMEAKSFIEKLPVKPGVLVWQALLGACSFHGEPEIGKYAVDQLSLAAPCSPVSYTLLANIYSTCGRWKERAKTIRKMKEMGAAKETGLSWIEINKTVHSFVVYDQMHPQSDDLYKILLELFKHMKDEGYVPDKRFILHYLHEKEGAEH</sequence>
<dbReference type="Proteomes" id="UP000077755">
    <property type="component" value="Chromosome 1"/>
</dbReference>
<dbReference type="InterPro" id="IPR046960">
    <property type="entry name" value="PPR_At4g14850-like_plant"/>
</dbReference>
<dbReference type="AlphaFoldDB" id="A0AAF1AJV2"/>
<reference evidence="4" key="2">
    <citation type="submission" date="2022-03" db="EMBL/GenBank/DDBJ databases">
        <title>Draft title - Genomic analysis of global carrot germplasm unveils the trajectory of domestication and the origin of high carotenoid orange carrot.</title>
        <authorList>
            <person name="Iorizzo M."/>
            <person name="Ellison S."/>
            <person name="Senalik D."/>
            <person name="Macko-Podgorni A."/>
            <person name="Grzebelus D."/>
            <person name="Bostan H."/>
            <person name="Rolling W."/>
            <person name="Curaba J."/>
            <person name="Simon P."/>
        </authorList>
    </citation>
    <scope>NUCLEOTIDE SEQUENCE</scope>
    <source>
        <tissue evidence="4">Leaf</tissue>
    </source>
</reference>
<dbReference type="Pfam" id="PF20431">
    <property type="entry name" value="E_motif"/>
    <property type="match status" value="1"/>
</dbReference>
<feature type="repeat" description="PPR" evidence="3">
    <location>
        <begin position="533"/>
        <end position="567"/>
    </location>
</feature>
<evidence type="ECO:0000256" key="2">
    <source>
        <dbReference type="ARBA" id="ARBA00022737"/>
    </source>
</evidence>
<dbReference type="InterPro" id="IPR046848">
    <property type="entry name" value="E_motif"/>
</dbReference>
<evidence type="ECO:0000313" key="5">
    <source>
        <dbReference type="Proteomes" id="UP000077755"/>
    </source>
</evidence>
<dbReference type="FunFam" id="1.25.40.10:FF:000196">
    <property type="entry name" value="Pentatricopeptide repeat-containing protein At4g14850"/>
    <property type="match status" value="1"/>
</dbReference>
<dbReference type="Gene3D" id="1.25.40.10">
    <property type="entry name" value="Tetratricopeptide repeat domain"/>
    <property type="match status" value="5"/>
</dbReference>
<keyword evidence="2" id="KW-0677">Repeat</keyword>
<dbReference type="EMBL" id="CP093343">
    <property type="protein sequence ID" value="WOG82800.1"/>
    <property type="molecule type" value="Genomic_DNA"/>
</dbReference>
<dbReference type="FunFam" id="1.25.40.10:FF:000690">
    <property type="entry name" value="Pentatricopeptide repeat-containing protein"/>
    <property type="match status" value="1"/>
</dbReference>
<dbReference type="KEGG" id="dcr:108214580"/>
<evidence type="ECO:0000313" key="4">
    <source>
        <dbReference type="EMBL" id="WOG82800.1"/>
    </source>
</evidence>
<feature type="repeat" description="PPR" evidence="3">
    <location>
        <begin position="295"/>
        <end position="329"/>
    </location>
</feature>
<feature type="repeat" description="PPR" evidence="3">
    <location>
        <begin position="92"/>
        <end position="126"/>
    </location>
</feature>
<accession>A0AAF1AJV2</accession>
<dbReference type="InterPro" id="IPR002885">
    <property type="entry name" value="PPR_rpt"/>
</dbReference>
<evidence type="ECO:0000256" key="1">
    <source>
        <dbReference type="ARBA" id="ARBA00006643"/>
    </source>
</evidence>